<dbReference type="GO" id="GO:0003677">
    <property type="term" value="F:DNA binding"/>
    <property type="evidence" value="ECO:0007669"/>
    <property type="project" value="UniProtKB-KW"/>
</dbReference>
<evidence type="ECO:0000256" key="8">
    <source>
        <dbReference type="ARBA" id="ARBA00022499"/>
    </source>
</evidence>
<dbReference type="GO" id="GO:0005829">
    <property type="term" value="C:cytosol"/>
    <property type="evidence" value="ECO:0007669"/>
    <property type="project" value="UniProtKB-SubCell"/>
</dbReference>
<keyword evidence="7" id="KW-0963">Cytoplasm</keyword>
<evidence type="ECO:0000256" key="12">
    <source>
        <dbReference type="ARBA" id="ARBA00022679"/>
    </source>
</evidence>
<dbReference type="EMBL" id="JABANM010008603">
    <property type="protein sequence ID" value="KAF4742340.1"/>
    <property type="molecule type" value="Genomic_DNA"/>
</dbReference>
<comment type="catalytic activity">
    <reaction evidence="21">
        <text>L-glutamyl-[protein] + NAD(+) = 5-O-(ADP-D-ribosyl)-L-glutamyl-[protein] + nicotinamide</text>
        <dbReference type="Rhea" id="RHEA:58224"/>
        <dbReference type="Rhea" id="RHEA-COMP:10208"/>
        <dbReference type="Rhea" id="RHEA-COMP:15089"/>
        <dbReference type="ChEBI" id="CHEBI:17154"/>
        <dbReference type="ChEBI" id="CHEBI:29973"/>
        <dbReference type="ChEBI" id="CHEBI:57540"/>
        <dbReference type="ChEBI" id="CHEBI:142540"/>
    </reaction>
    <physiologicalReaction direction="left-to-right" evidence="21">
        <dbReference type="Rhea" id="RHEA:58225"/>
    </physiologicalReaction>
</comment>
<sequence length="95" mass="10534">GPRALILADLTNRFYTMVPHSIPLGVPLPVLDNEHLIEQKVDLVQSLMDLEVSYSVVSAPSSNGAADPVRVHYDKLRCGLSVLDRSSFEFQLIEE</sequence>
<evidence type="ECO:0000256" key="30">
    <source>
        <dbReference type="ARBA" id="ARBA00048339"/>
    </source>
</evidence>
<keyword evidence="8" id="KW-1017">Isopeptide bond</keyword>
<evidence type="ECO:0000256" key="28">
    <source>
        <dbReference type="ARBA" id="ARBA00033987"/>
    </source>
</evidence>
<comment type="subcellular location">
    <subcellularLocation>
        <location evidence="1">Chromosome</location>
    </subcellularLocation>
    <subcellularLocation>
        <location evidence="2">Cytoplasm</location>
        <location evidence="2">Cytosol</location>
    </subcellularLocation>
    <subcellularLocation>
        <location evidence="3">Nucleus</location>
        <location evidence="3">Nucleolus</location>
    </subcellularLocation>
</comment>
<keyword evidence="14" id="KW-0677">Repeat</keyword>
<gene>
    <name evidence="34" type="primary">PME-1_4</name>
    <name evidence="34" type="ORF">FOZ62_017316</name>
</gene>
<comment type="catalytic activity">
    <reaction evidence="22">
        <text>L-aspartyl-[protein] + NAD(+) = 4-O-(ADP-D-ribosyl)-L-aspartyl-[protein] + nicotinamide</text>
        <dbReference type="Rhea" id="RHEA:54424"/>
        <dbReference type="Rhea" id="RHEA-COMP:9867"/>
        <dbReference type="Rhea" id="RHEA-COMP:13832"/>
        <dbReference type="ChEBI" id="CHEBI:17154"/>
        <dbReference type="ChEBI" id="CHEBI:29961"/>
        <dbReference type="ChEBI" id="CHEBI:57540"/>
        <dbReference type="ChEBI" id="CHEBI:138102"/>
    </reaction>
    <physiologicalReaction direction="left-to-right" evidence="22">
        <dbReference type="Rhea" id="RHEA:54425"/>
    </physiologicalReaction>
</comment>
<feature type="non-terminal residue" evidence="34">
    <location>
        <position position="1"/>
    </location>
</feature>
<evidence type="ECO:0000256" key="2">
    <source>
        <dbReference type="ARBA" id="ARBA00004514"/>
    </source>
</evidence>
<keyword evidence="15" id="KW-0391">Immunity</keyword>
<evidence type="ECO:0000256" key="1">
    <source>
        <dbReference type="ARBA" id="ARBA00004286"/>
    </source>
</evidence>
<dbReference type="GO" id="GO:0005730">
    <property type="term" value="C:nucleolus"/>
    <property type="evidence" value="ECO:0007669"/>
    <property type="project" value="UniProtKB-SubCell"/>
</dbReference>
<evidence type="ECO:0000259" key="33">
    <source>
        <dbReference type="PROSITE" id="PS51060"/>
    </source>
</evidence>
<keyword evidence="16" id="KW-0805">Transcription regulation</keyword>
<dbReference type="InterPro" id="IPR012317">
    <property type="entry name" value="Poly(ADP-ribose)pol_cat_dom"/>
</dbReference>
<reference evidence="34 35" key="1">
    <citation type="submission" date="2020-04" db="EMBL/GenBank/DDBJ databases">
        <title>Perkinsus olseni comparative genomics.</title>
        <authorList>
            <person name="Bogema D.R."/>
        </authorList>
    </citation>
    <scope>NUCLEOTIDE SEQUENCE [LARGE SCALE GENOMIC DNA]</scope>
    <source>
        <strain evidence="34">ATCC PRA-205</strain>
    </source>
</reference>
<dbReference type="InterPro" id="IPR004102">
    <property type="entry name" value="Poly(ADP-ribose)pol_reg_dom"/>
</dbReference>
<accession>A0A7J6TD88</accession>
<evidence type="ECO:0000256" key="5">
    <source>
        <dbReference type="ARBA" id="ARBA00017163"/>
    </source>
</evidence>
<keyword evidence="6" id="KW-0158">Chromosome</keyword>
<evidence type="ECO:0000256" key="7">
    <source>
        <dbReference type="ARBA" id="ARBA00022490"/>
    </source>
</evidence>
<dbReference type="InterPro" id="IPR050800">
    <property type="entry name" value="ARTD/PARP"/>
</dbReference>
<dbReference type="SUPFAM" id="SSF47587">
    <property type="entry name" value="Domain of poly(ADP-ribose) polymerase"/>
    <property type="match status" value="1"/>
</dbReference>
<dbReference type="PANTHER" id="PTHR10459:SF112">
    <property type="entry name" value="POLY [ADP-RIBOSE] POLYMERASE 1"/>
    <property type="match status" value="1"/>
</dbReference>
<evidence type="ECO:0000256" key="16">
    <source>
        <dbReference type="ARBA" id="ARBA00023015"/>
    </source>
</evidence>
<keyword evidence="10" id="KW-0399">Innate immunity</keyword>
<evidence type="ECO:0000256" key="23">
    <source>
        <dbReference type="ARBA" id="ARBA00030905"/>
    </source>
</evidence>
<keyword evidence="11" id="KW-0328">Glycosyltransferase</keyword>
<evidence type="ECO:0000256" key="29">
    <source>
        <dbReference type="ARBA" id="ARBA00048241"/>
    </source>
</evidence>
<dbReference type="Gene3D" id="1.20.142.10">
    <property type="entry name" value="Poly(ADP-ribose) polymerase, regulatory domain"/>
    <property type="match status" value="1"/>
</dbReference>
<dbReference type="PROSITE" id="PS51060">
    <property type="entry name" value="PARP_ALPHA_HD"/>
    <property type="match status" value="1"/>
</dbReference>
<comment type="catalytic activity">
    <reaction evidence="29">
        <text>L-histidyl-[protein] + NAD(+) = N(tele)-(ADP-D-ribosyl)-L-histidyl-[protein] + nicotinamide + H(+)</text>
        <dbReference type="Rhea" id="RHEA:72071"/>
        <dbReference type="Rhea" id="RHEA-COMP:9745"/>
        <dbReference type="Rhea" id="RHEA-COMP:18085"/>
        <dbReference type="ChEBI" id="CHEBI:15378"/>
        <dbReference type="ChEBI" id="CHEBI:17154"/>
        <dbReference type="ChEBI" id="CHEBI:29979"/>
        <dbReference type="ChEBI" id="CHEBI:57540"/>
        <dbReference type="ChEBI" id="CHEBI:191398"/>
    </reaction>
    <physiologicalReaction direction="left-to-right" evidence="29">
        <dbReference type="Rhea" id="RHEA:72072"/>
    </physiologicalReaction>
</comment>
<keyword evidence="13" id="KW-0548">Nucleotidyltransferase</keyword>
<evidence type="ECO:0000256" key="10">
    <source>
        <dbReference type="ARBA" id="ARBA00022588"/>
    </source>
</evidence>
<evidence type="ECO:0000256" key="26">
    <source>
        <dbReference type="ARBA" id="ARBA00032694"/>
    </source>
</evidence>
<evidence type="ECO:0000256" key="17">
    <source>
        <dbReference type="ARBA" id="ARBA00023027"/>
    </source>
</evidence>
<proteinExistence type="predicted"/>
<comment type="catalytic activity">
    <reaction evidence="28">
        <text>NAD(+) + (ADP-D-ribosyl)n-acceptor = nicotinamide + (ADP-D-ribosyl)n+1-acceptor + H(+).</text>
        <dbReference type="EC" id="2.4.2.30"/>
    </reaction>
</comment>
<keyword evidence="19" id="KW-0804">Transcription</keyword>
<dbReference type="Pfam" id="PF02877">
    <property type="entry name" value="PARP_reg"/>
    <property type="match status" value="1"/>
</dbReference>
<dbReference type="GO" id="GO:1990404">
    <property type="term" value="F:NAD+-protein mono-ADP-ribosyltransferase activity"/>
    <property type="evidence" value="ECO:0007669"/>
    <property type="project" value="TreeGrafter"/>
</dbReference>
<comment type="catalytic activity">
    <reaction evidence="30">
        <text>L-tyrosyl-[protein] + NAD(+) = O-(ADP-D-ribosyl)-L-tyrosyl-[protein] + nicotinamide + H(+)</text>
        <dbReference type="Rhea" id="RHEA:58236"/>
        <dbReference type="Rhea" id="RHEA-COMP:10136"/>
        <dbReference type="Rhea" id="RHEA-COMP:15092"/>
        <dbReference type="ChEBI" id="CHEBI:15378"/>
        <dbReference type="ChEBI" id="CHEBI:17154"/>
        <dbReference type="ChEBI" id="CHEBI:46858"/>
        <dbReference type="ChEBI" id="CHEBI:57540"/>
        <dbReference type="ChEBI" id="CHEBI:142557"/>
    </reaction>
    <physiologicalReaction direction="left-to-right" evidence="30">
        <dbReference type="Rhea" id="RHEA:58237"/>
    </physiologicalReaction>
</comment>
<evidence type="ECO:0000256" key="22">
    <source>
        <dbReference type="ARBA" id="ARBA00024164"/>
    </source>
</evidence>
<evidence type="ECO:0000256" key="19">
    <source>
        <dbReference type="ARBA" id="ARBA00023163"/>
    </source>
</evidence>
<dbReference type="GO" id="GO:0045087">
    <property type="term" value="P:innate immune response"/>
    <property type="evidence" value="ECO:0007669"/>
    <property type="project" value="UniProtKB-KW"/>
</dbReference>
<evidence type="ECO:0000256" key="20">
    <source>
        <dbReference type="ARBA" id="ARBA00023242"/>
    </source>
</evidence>
<dbReference type="EC" id="2.4.2.30" evidence="4"/>
<name>A0A7J6TD88_PEROL</name>
<evidence type="ECO:0000256" key="9">
    <source>
        <dbReference type="ARBA" id="ARBA00022533"/>
    </source>
</evidence>
<dbReference type="GO" id="GO:0006302">
    <property type="term" value="P:double-strand break repair"/>
    <property type="evidence" value="ECO:0007669"/>
    <property type="project" value="TreeGrafter"/>
</dbReference>
<feature type="domain" description="PARP alpha-helical" evidence="33">
    <location>
        <begin position="1"/>
        <end position="58"/>
    </location>
</feature>
<evidence type="ECO:0000256" key="11">
    <source>
        <dbReference type="ARBA" id="ARBA00022676"/>
    </source>
</evidence>
<dbReference type="GO" id="GO:0070212">
    <property type="term" value="P:protein poly-ADP-ribosylation"/>
    <property type="evidence" value="ECO:0007669"/>
    <property type="project" value="TreeGrafter"/>
</dbReference>
<evidence type="ECO:0000256" key="27">
    <source>
        <dbReference type="ARBA" id="ARBA00032956"/>
    </source>
</evidence>
<comment type="caution">
    <text evidence="34">The sequence shown here is derived from an EMBL/GenBank/DDBJ whole genome shotgun (WGS) entry which is preliminary data.</text>
</comment>
<evidence type="ECO:0000256" key="25">
    <source>
        <dbReference type="ARBA" id="ARBA00031228"/>
    </source>
</evidence>
<evidence type="ECO:0000256" key="6">
    <source>
        <dbReference type="ARBA" id="ARBA00022454"/>
    </source>
</evidence>
<comment type="catalytic activity">
    <reaction evidence="31">
        <text>L-seryl-[protein] + NAD(+) = O-(ADP-D-ribosyl)-L-seryl-[protein] + nicotinamide + H(+)</text>
        <dbReference type="Rhea" id="RHEA:58232"/>
        <dbReference type="Rhea" id="RHEA-COMP:9863"/>
        <dbReference type="Rhea" id="RHEA-COMP:15091"/>
        <dbReference type="ChEBI" id="CHEBI:15378"/>
        <dbReference type="ChEBI" id="CHEBI:17154"/>
        <dbReference type="ChEBI" id="CHEBI:29999"/>
        <dbReference type="ChEBI" id="CHEBI:57540"/>
        <dbReference type="ChEBI" id="CHEBI:142556"/>
    </reaction>
    <physiologicalReaction direction="left-to-right" evidence="31">
        <dbReference type="Rhea" id="RHEA:58233"/>
    </physiologicalReaction>
</comment>
<keyword evidence="9" id="KW-0021">Allosteric enzyme</keyword>
<dbReference type="InterPro" id="IPR036616">
    <property type="entry name" value="Poly(ADP-ribose)pol_reg_dom_sf"/>
</dbReference>
<evidence type="ECO:0000313" key="34">
    <source>
        <dbReference type="EMBL" id="KAF4742340.1"/>
    </source>
</evidence>
<evidence type="ECO:0000256" key="15">
    <source>
        <dbReference type="ARBA" id="ARBA00022859"/>
    </source>
</evidence>
<evidence type="ECO:0000256" key="13">
    <source>
        <dbReference type="ARBA" id="ARBA00022695"/>
    </source>
</evidence>
<dbReference type="PANTHER" id="PTHR10459">
    <property type="entry name" value="DNA LIGASE"/>
    <property type="match status" value="1"/>
</dbReference>
<dbReference type="PROSITE" id="PS51059">
    <property type="entry name" value="PARP_CATALYTIC"/>
    <property type="match status" value="1"/>
</dbReference>
<keyword evidence="12" id="KW-0808">Transferase</keyword>
<keyword evidence="18" id="KW-0238">DNA-binding</keyword>
<dbReference type="GO" id="GO:0003950">
    <property type="term" value="F:NAD+ poly-ADP-ribosyltransferase activity"/>
    <property type="evidence" value="ECO:0007669"/>
    <property type="project" value="UniProtKB-EC"/>
</dbReference>
<evidence type="ECO:0000256" key="14">
    <source>
        <dbReference type="ARBA" id="ARBA00022737"/>
    </source>
</evidence>
<evidence type="ECO:0000259" key="32">
    <source>
        <dbReference type="PROSITE" id="PS51059"/>
    </source>
</evidence>
<evidence type="ECO:0000256" key="21">
    <source>
        <dbReference type="ARBA" id="ARBA00024159"/>
    </source>
</evidence>
<evidence type="ECO:0000256" key="31">
    <source>
        <dbReference type="ARBA" id="ARBA00048575"/>
    </source>
</evidence>
<keyword evidence="20" id="KW-0539">Nucleus</keyword>
<dbReference type="Proteomes" id="UP000574390">
    <property type="component" value="Unassembled WGS sequence"/>
</dbReference>
<evidence type="ECO:0000256" key="24">
    <source>
        <dbReference type="ARBA" id="ARBA00030986"/>
    </source>
</evidence>
<feature type="domain" description="PARP catalytic" evidence="32">
    <location>
        <begin position="67"/>
        <end position="95"/>
    </location>
</feature>
<dbReference type="GO" id="GO:0005694">
    <property type="term" value="C:chromosome"/>
    <property type="evidence" value="ECO:0007669"/>
    <property type="project" value="UniProtKB-SubCell"/>
</dbReference>
<dbReference type="AlphaFoldDB" id="A0A7J6TD88"/>
<organism evidence="34 35">
    <name type="scientific">Perkinsus olseni</name>
    <name type="common">Perkinsus atlanticus</name>
    <dbReference type="NCBI Taxonomy" id="32597"/>
    <lineage>
        <taxon>Eukaryota</taxon>
        <taxon>Sar</taxon>
        <taxon>Alveolata</taxon>
        <taxon>Perkinsozoa</taxon>
        <taxon>Perkinsea</taxon>
        <taxon>Perkinsida</taxon>
        <taxon>Perkinsidae</taxon>
        <taxon>Perkinsus</taxon>
    </lineage>
</organism>
<protein>
    <recommendedName>
        <fullName evidence="5">Poly [ADP-ribose] polymerase 1</fullName>
        <ecNumber evidence="4">2.4.2.30</ecNumber>
    </recommendedName>
    <alternativeName>
        <fullName evidence="23">ADP-ribosyltransferase diphtheria toxin-like 1</fullName>
    </alternativeName>
    <alternativeName>
        <fullName evidence="26">DNA ADP-ribosyltransferase PARP1</fullName>
    </alternativeName>
    <alternativeName>
        <fullName evidence="24">NAD(+) ADP-ribosyltransferase 1</fullName>
    </alternativeName>
    <alternativeName>
        <fullName evidence="27">Poly[ADP-ribose] synthase 1</fullName>
    </alternativeName>
    <alternativeName>
        <fullName evidence="25">Protein poly-ADP-ribosyltransferase PARP1</fullName>
    </alternativeName>
</protein>
<evidence type="ECO:0000256" key="3">
    <source>
        <dbReference type="ARBA" id="ARBA00004604"/>
    </source>
</evidence>
<dbReference type="GO" id="GO:0016779">
    <property type="term" value="F:nucleotidyltransferase activity"/>
    <property type="evidence" value="ECO:0007669"/>
    <property type="project" value="UniProtKB-KW"/>
</dbReference>
<evidence type="ECO:0000256" key="4">
    <source>
        <dbReference type="ARBA" id="ARBA00012020"/>
    </source>
</evidence>
<evidence type="ECO:0000256" key="18">
    <source>
        <dbReference type="ARBA" id="ARBA00023125"/>
    </source>
</evidence>
<keyword evidence="17" id="KW-0520">NAD</keyword>
<evidence type="ECO:0000313" key="35">
    <source>
        <dbReference type="Proteomes" id="UP000574390"/>
    </source>
</evidence>